<evidence type="ECO:0000256" key="1">
    <source>
        <dbReference type="SAM" id="MobiDB-lite"/>
    </source>
</evidence>
<organism evidence="2 3">
    <name type="scientific">Komagataella phaffii (strain GS115 / ATCC 20864)</name>
    <name type="common">Yeast</name>
    <name type="synonym">Pichia pastoris</name>
    <dbReference type="NCBI Taxonomy" id="644223"/>
    <lineage>
        <taxon>Eukaryota</taxon>
        <taxon>Fungi</taxon>
        <taxon>Dikarya</taxon>
        <taxon>Ascomycota</taxon>
        <taxon>Saccharomycotina</taxon>
        <taxon>Pichiomycetes</taxon>
        <taxon>Pichiales</taxon>
        <taxon>Pichiaceae</taxon>
        <taxon>Komagataella</taxon>
    </lineage>
</organism>
<accession>C4R2P7</accession>
<feature type="region of interest" description="Disordered" evidence="1">
    <location>
        <begin position="235"/>
        <end position="256"/>
    </location>
</feature>
<proteinExistence type="predicted"/>
<dbReference type="AlphaFoldDB" id="C4R2P7"/>
<feature type="compositionally biased region" description="Basic and acidic residues" evidence="1">
    <location>
        <begin position="338"/>
        <end position="362"/>
    </location>
</feature>
<dbReference type="PANTHER" id="PTHR40468:SF1">
    <property type="entry name" value="TOPOISOMERASE I DAMAGE AFFECTED PROTEIN 11"/>
    <property type="match status" value="1"/>
</dbReference>
<dbReference type="Proteomes" id="UP000000314">
    <property type="component" value="Chromosome 2"/>
</dbReference>
<dbReference type="HOGENOM" id="CLU_806747_0_0_1"/>
<protein>
    <submittedName>
        <fullName evidence="2">Uncharacterized protein</fullName>
    </submittedName>
</protein>
<evidence type="ECO:0000313" key="3">
    <source>
        <dbReference type="Proteomes" id="UP000000314"/>
    </source>
</evidence>
<name>C4R2P7_KOMPG</name>
<feature type="region of interest" description="Disordered" evidence="1">
    <location>
        <begin position="325"/>
        <end position="362"/>
    </location>
</feature>
<dbReference type="OrthoDB" id="2163387at2759"/>
<reference evidence="2 3" key="1">
    <citation type="journal article" date="2009" name="Nat. Biotechnol.">
        <title>Genome sequence of the recombinant protein production host Pichia pastoris.</title>
        <authorList>
            <person name="De Schutter K."/>
            <person name="Lin Y.C."/>
            <person name="Tiels P."/>
            <person name="Van Hecke A."/>
            <person name="Glinka S."/>
            <person name="Weber-Lehmann J."/>
            <person name="Rouze P."/>
            <person name="Van de Peer Y."/>
            <person name="Callewaert N."/>
        </authorList>
    </citation>
    <scope>NUCLEOTIDE SEQUENCE [LARGE SCALE GENOMIC DNA]</scope>
    <source>
        <strain evidence="3">GS115 / ATCC 20864</strain>
    </source>
</reference>
<dbReference type="InParanoid" id="C4R2P7"/>
<dbReference type="PANTHER" id="PTHR40468">
    <property type="entry name" value="YALI0A15257P"/>
    <property type="match status" value="1"/>
</dbReference>
<feature type="region of interest" description="Disordered" evidence="1">
    <location>
        <begin position="72"/>
        <end position="147"/>
    </location>
</feature>
<feature type="compositionally biased region" description="Polar residues" evidence="1">
    <location>
        <begin position="90"/>
        <end position="135"/>
    </location>
</feature>
<gene>
    <name evidence="2" type="ordered locus">PAS_chr2-2_0156</name>
</gene>
<dbReference type="KEGG" id="ppa:PAS_chr2-2_0156"/>
<evidence type="ECO:0000313" key="2">
    <source>
        <dbReference type="EMBL" id="CAY69771.1"/>
    </source>
</evidence>
<dbReference type="RefSeq" id="XP_002492051.1">
    <property type="nucleotide sequence ID" value="XM_002492006.1"/>
</dbReference>
<dbReference type="GeneID" id="8198732"/>
<sequence>MQSTLIEDKKAQKHEDKIAENILRRAELTRITQQLKSKLSKVGRLAAMDSEQGLRGKKAFKPNGLPIAIASGGVNEGSLNPEQPERLKNHNSSPVKRDLNANNLPSSPVYSYRTSDLSSKLGNSFDNDDTSLTNPPSTPPRKHETLTLSSKNEAQVALQNAILATPKSKVIGRSANLKTPSGNNGPKELDDGADLLMFLATSPSPSRPGNHIQSHSNAQLQGIVSPRNYQTQLQNVNSTPPRQKDRSFGTPLGLPSSYINRFNMTPGTPRNSGQLKGLQRTPGFSMSDYVNFFTPSPRQHKTPDVSYSNIVTSNISVQGTLLNFDRSPANQKLMGSEIKTKETRKPKDARDDESPLKKRKEN</sequence>
<keyword evidence="3" id="KW-1185">Reference proteome</keyword>
<dbReference type="EMBL" id="FN392320">
    <property type="protein sequence ID" value="CAY69771.1"/>
    <property type="molecule type" value="Genomic_DNA"/>
</dbReference>
<dbReference type="OMA" id="MNDYVTF"/>